<accession>A0AAD7LJW7</accession>
<dbReference type="InterPro" id="IPR052674">
    <property type="entry name" value="SelWTH-like"/>
</dbReference>
<reference evidence="3" key="1">
    <citation type="journal article" date="2023" name="Science">
        <title>Elucidation of the pathway for biosynthesis of saponin adjuvants from the soapbark tree.</title>
        <authorList>
            <person name="Reed J."/>
            <person name="Orme A."/>
            <person name="El-Demerdash A."/>
            <person name="Owen C."/>
            <person name="Martin L.B.B."/>
            <person name="Misra R.C."/>
            <person name="Kikuchi S."/>
            <person name="Rejzek M."/>
            <person name="Martin A.C."/>
            <person name="Harkess A."/>
            <person name="Leebens-Mack J."/>
            <person name="Louveau T."/>
            <person name="Stephenson M.J."/>
            <person name="Osbourn A."/>
        </authorList>
    </citation>
    <scope>NUCLEOTIDE SEQUENCE</scope>
    <source>
        <strain evidence="3">S10</strain>
    </source>
</reference>
<dbReference type="KEGG" id="qsa:O6P43_019361"/>
<feature type="compositionally biased region" description="Acidic residues" evidence="2">
    <location>
        <begin position="72"/>
        <end position="96"/>
    </location>
</feature>
<comment type="caution">
    <text evidence="3">The sequence shown here is derived from an EMBL/GenBank/DDBJ whole genome shotgun (WGS) entry which is preliminary data.</text>
</comment>
<dbReference type="InterPro" id="IPR011893">
    <property type="entry name" value="Selenoprotein_Rdx-typ"/>
</dbReference>
<evidence type="ECO:0000313" key="4">
    <source>
        <dbReference type="Proteomes" id="UP001163823"/>
    </source>
</evidence>
<dbReference type="PANTHER" id="PTHR33638:SF1">
    <property type="entry name" value="SELENOPROTEIN H"/>
    <property type="match status" value="1"/>
</dbReference>
<evidence type="ECO:0000313" key="3">
    <source>
        <dbReference type="EMBL" id="KAJ7958666.1"/>
    </source>
</evidence>
<dbReference type="AlphaFoldDB" id="A0AAD7LJW7"/>
<feature type="region of interest" description="Disordered" evidence="2">
    <location>
        <begin position="1"/>
        <end position="98"/>
    </location>
</feature>
<feature type="compositionally biased region" description="Basic residues" evidence="2">
    <location>
        <begin position="50"/>
        <end position="67"/>
    </location>
</feature>
<dbReference type="FunFam" id="3.40.30.10:FF:000361">
    <property type="entry name" value="Selenium binding protein"/>
    <property type="match status" value="1"/>
</dbReference>
<dbReference type="EMBL" id="JARAOO010000008">
    <property type="protein sequence ID" value="KAJ7958666.1"/>
    <property type="molecule type" value="Genomic_DNA"/>
</dbReference>
<evidence type="ECO:0000256" key="1">
    <source>
        <dbReference type="ARBA" id="ARBA00023284"/>
    </source>
</evidence>
<feature type="compositionally biased region" description="Polar residues" evidence="2">
    <location>
        <begin position="17"/>
        <end position="26"/>
    </location>
</feature>
<dbReference type="PANTHER" id="PTHR33638">
    <property type="entry name" value="SELENOPROTEIN H"/>
    <property type="match status" value="1"/>
</dbReference>
<organism evidence="3 4">
    <name type="scientific">Quillaja saponaria</name>
    <name type="common">Soap bark tree</name>
    <dbReference type="NCBI Taxonomy" id="32244"/>
    <lineage>
        <taxon>Eukaryota</taxon>
        <taxon>Viridiplantae</taxon>
        <taxon>Streptophyta</taxon>
        <taxon>Embryophyta</taxon>
        <taxon>Tracheophyta</taxon>
        <taxon>Spermatophyta</taxon>
        <taxon>Magnoliopsida</taxon>
        <taxon>eudicotyledons</taxon>
        <taxon>Gunneridae</taxon>
        <taxon>Pentapetalae</taxon>
        <taxon>rosids</taxon>
        <taxon>fabids</taxon>
        <taxon>Fabales</taxon>
        <taxon>Quillajaceae</taxon>
        <taxon>Quillaja</taxon>
    </lineage>
</organism>
<gene>
    <name evidence="3" type="ORF">O6P43_019361</name>
</gene>
<keyword evidence="4" id="KW-1185">Reference proteome</keyword>
<dbReference type="Gene3D" id="3.40.30.10">
    <property type="entry name" value="Glutaredoxin"/>
    <property type="match status" value="1"/>
</dbReference>
<dbReference type="Proteomes" id="UP001163823">
    <property type="component" value="Chromosome 8"/>
</dbReference>
<name>A0AAD7LJW7_QUISA</name>
<sequence length="185" mass="20545">MAPRKRKAQQEEEAIQVQPSTASVRVTRSAARLAESNSSATVAELPKPKVAPKKTKKAKAAGKGKRKKTEEKGEEAETEIENVEEKEEDPSEDDDDATKKTVVVEHCKQCNSFKTRAIQVKKGLENGVPGITVLLNPDKPRRGCFEIREEGGETFISLLGMKRPFKPMKDLDMDKVISDIIDKIK</sequence>
<proteinExistence type="predicted"/>
<evidence type="ECO:0000256" key="2">
    <source>
        <dbReference type="SAM" id="MobiDB-lite"/>
    </source>
</evidence>
<protein>
    <submittedName>
        <fullName evidence="3">Selenoprotein H</fullName>
    </submittedName>
</protein>
<keyword evidence="1" id="KW-0676">Redox-active center</keyword>
<dbReference type="GO" id="GO:0005794">
    <property type="term" value="C:Golgi apparatus"/>
    <property type="evidence" value="ECO:0007669"/>
    <property type="project" value="TreeGrafter"/>
</dbReference>
<dbReference type="NCBIfam" id="TIGR02174">
    <property type="entry name" value="CXXU_selWTH"/>
    <property type="match status" value="1"/>
</dbReference>